<protein>
    <submittedName>
        <fullName evidence="2">Uncharacterized protein</fullName>
    </submittedName>
</protein>
<dbReference type="KEGG" id="rfs:C1I64_11575"/>
<proteinExistence type="predicted"/>
<sequence length="173" mass="19299">MMTGALMWSAEQGTDGQIPIRSLRLLHPDGTDTSAVNELIDAKVWERQTDHVQVLNWEQTQSLAVDVEWQRERNRNKNKALREREREKSRARTPSFTEDSMTGQVTEDMTGHPGGKASARTGQDLEAQVEAKTADNPPPQQIVNQATGEVTDVIPGVPQRDGAVTRFRPREAS</sequence>
<dbReference type="EMBL" id="CP028137">
    <property type="protein sequence ID" value="AZZ52616.1"/>
    <property type="molecule type" value="Genomic_DNA"/>
</dbReference>
<dbReference type="Proteomes" id="UP000285317">
    <property type="component" value="Chromosome"/>
</dbReference>
<evidence type="ECO:0000313" key="2">
    <source>
        <dbReference type="EMBL" id="AZZ52616.1"/>
    </source>
</evidence>
<name>A0A3Q9URT4_9MICO</name>
<organism evidence="2 3">
    <name type="scientific">Rathayibacter festucae DSM 15932</name>
    <dbReference type="NCBI Taxonomy" id="1328866"/>
    <lineage>
        <taxon>Bacteria</taxon>
        <taxon>Bacillati</taxon>
        <taxon>Actinomycetota</taxon>
        <taxon>Actinomycetes</taxon>
        <taxon>Micrococcales</taxon>
        <taxon>Microbacteriaceae</taxon>
        <taxon>Rathayibacter</taxon>
    </lineage>
</organism>
<feature type="compositionally biased region" description="Basic and acidic residues" evidence="1">
    <location>
        <begin position="74"/>
        <end position="90"/>
    </location>
</feature>
<dbReference type="AlphaFoldDB" id="A0A3Q9URT4"/>
<feature type="region of interest" description="Disordered" evidence="1">
    <location>
        <begin position="74"/>
        <end position="173"/>
    </location>
</feature>
<evidence type="ECO:0000313" key="3">
    <source>
        <dbReference type="Proteomes" id="UP000285317"/>
    </source>
</evidence>
<reference evidence="2 3" key="1">
    <citation type="submission" date="2018-03" db="EMBL/GenBank/DDBJ databases">
        <title>Bacteriophage NCPPB3778 and a type I-E CRISPR drive the evolution of the US Biological Select Agent, Rathayibacter toxicus.</title>
        <authorList>
            <person name="Davis E.W.II."/>
            <person name="Tabima J.F."/>
            <person name="Weisberg A.J."/>
            <person name="Dantas Lopes L."/>
            <person name="Wiseman M.S."/>
            <person name="Wiseman M.S."/>
            <person name="Pupko T."/>
            <person name="Belcher M.S."/>
            <person name="Sechler A.J."/>
            <person name="Tancos M.A."/>
            <person name="Schroeder B.K."/>
            <person name="Murray T.D."/>
            <person name="Luster D.G."/>
            <person name="Schneider W.L."/>
            <person name="Rogers E."/>
            <person name="Andreote F.D."/>
            <person name="Grunwald N.J."/>
            <person name="Putnam M.L."/>
            <person name="Chang J.H."/>
        </authorList>
    </citation>
    <scope>NUCLEOTIDE SEQUENCE [LARGE SCALE GENOMIC DNA]</scope>
    <source>
        <strain evidence="2 3">DSM 15932</strain>
    </source>
</reference>
<evidence type="ECO:0000256" key="1">
    <source>
        <dbReference type="SAM" id="MobiDB-lite"/>
    </source>
</evidence>
<gene>
    <name evidence="2" type="ORF">C1I64_11575</name>
</gene>
<feature type="compositionally biased region" description="Polar residues" evidence="1">
    <location>
        <begin position="92"/>
        <end position="107"/>
    </location>
</feature>
<accession>A0A3Q9URT4</accession>